<dbReference type="Pfam" id="PF00300">
    <property type="entry name" value="His_Phos_1"/>
    <property type="match status" value="1"/>
</dbReference>
<dbReference type="SUPFAM" id="SSF55811">
    <property type="entry name" value="Nudix"/>
    <property type="match status" value="1"/>
</dbReference>
<dbReference type="InterPro" id="IPR051325">
    <property type="entry name" value="Nudix_hydrolase_domain"/>
</dbReference>
<evidence type="ECO:0000313" key="3">
    <source>
        <dbReference type="EMBL" id="QGU28546.1"/>
    </source>
</evidence>
<dbReference type="PROSITE" id="PS00893">
    <property type="entry name" value="NUDIX_BOX"/>
    <property type="match status" value="1"/>
</dbReference>
<dbReference type="Pfam" id="PF00293">
    <property type="entry name" value="NUDIX"/>
    <property type="match status" value="1"/>
</dbReference>
<evidence type="ECO:0000256" key="1">
    <source>
        <dbReference type="ARBA" id="ARBA00022801"/>
    </source>
</evidence>
<dbReference type="GO" id="GO:0006167">
    <property type="term" value="P:AMP biosynthetic process"/>
    <property type="evidence" value="ECO:0007669"/>
    <property type="project" value="TreeGrafter"/>
</dbReference>
<accession>A0A6I6DWJ9</accession>
<dbReference type="Gene3D" id="3.90.79.10">
    <property type="entry name" value="Nucleoside Triphosphate Pyrophosphohydrolase"/>
    <property type="match status" value="1"/>
</dbReference>
<dbReference type="OrthoDB" id="4287477at2"/>
<dbReference type="PANTHER" id="PTHR21340:SF0">
    <property type="entry name" value="BIS(5'-NUCLEOSYL)-TETRAPHOSPHATASE [ASYMMETRICAL]"/>
    <property type="match status" value="1"/>
</dbReference>
<dbReference type="SMART" id="SM00855">
    <property type="entry name" value="PGAM"/>
    <property type="match status" value="1"/>
</dbReference>
<dbReference type="GO" id="GO:0006754">
    <property type="term" value="P:ATP biosynthetic process"/>
    <property type="evidence" value="ECO:0007669"/>
    <property type="project" value="TreeGrafter"/>
</dbReference>
<dbReference type="PROSITE" id="PS51462">
    <property type="entry name" value="NUDIX"/>
    <property type="match status" value="1"/>
</dbReference>
<dbReference type="Gene3D" id="3.40.50.1240">
    <property type="entry name" value="Phosphoglycerate mutase-like"/>
    <property type="match status" value="1"/>
</dbReference>
<dbReference type="SUPFAM" id="SSF53254">
    <property type="entry name" value="Phosphoglycerate mutase-like"/>
    <property type="match status" value="1"/>
</dbReference>
<protein>
    <submittedName>
        <fullName evidence="3">NUDIX hydrolase</fullName>
    </submittedName>
</protein>
<dbReference type="InterPro" id="IPR020084">
    <property type="entry name" value="NUDIX_hydrolase_CS"/>
</dbReference>
<sequence>MSSSRRPVYAAGCVVWRELDGELLVLLVHRGKYRDVSLPKGKLDPGEMLPQTAVREIHEETGLRVALGPSVGQSVYIQPSGREKIVHYWAAEATTEAIQASTFVPNKEIAGLEWVTVAAARERLSYPVDQDILDRFERLRRSASLRTFPIVVLRHGKAVSRDDWDGEDTDRPLHPRGKEQAKAVVGAVSAFGVRKIISSPAERCVKTVAPLSKALRRRVTKTSLISQDAWSDGTADVREVVGRRVRAGRPSVLCSHRPVIPAILRELALATGTVSGPELESASTLDPGAFAVVHVSVEHPGAGIVAIETHKPGA</sequence>
<dbReference type="GO" id="GO:0004081">
    <property type="term" value="F:bis(5'-nucleosyl)-tetraphosphatase (asymmetrical) activity"/>
    <property type="evidence" value="ECO:0007669"/>
    <property type="project" value="TreeGrafter"/>
</dbReference>
<reference evidence="3 4" key="1">
    <citation type="submission" date="2018-09" db="EMBL/GenBank/DDBJ databases">
        <title>Whole genome sequencing of Microbacterium oryzae strain MB-10T.</title>
        <authorList>
            <person name="Das S.K."/>
        </authorList>
    </citation>
    <scope>NUCLEOTIDE SEQUENCE [LARGE SCALE GENOMIC DNA]</scope>
    <source>
        <strain evidence="3 4">MB-10</strain>
    </source>
</reference>
<evidence type="ECO:0000259" key="2">
    <source>
        <dbReference type="PROSITE" id="PS51462"/>
    </source>
</evidence>
<keyword evidence="1 3" id="KW-0378">Hydrolase</keyword>
<dbReference type="RefSeq" id="WP_156243093.1">
    <property type="nucleotide sequence ID" value="NZ_BAAAZL010000003.1"/>
</dbReference>
<name>A0A6I6DWJ9_9MICO</name>
<dbReference type="CDD" id="cd03673">
    <property type="entry name" value="NUDIX_Ap6A_hydrolase"/>
    <property type="match status" value="1"/>
</dbReference>
<dbReference type="PANTHER" id="PTHR21340">
    <property type="entry name" value="DIADENOSINE 5,5-P1,P4-TETRAPHOSPHATE PYROPHOSPHOHYDROLASE MUTT"/>
    <property type="match status" value="1"/>
</dbReference>
<keyword evidence="4" id="KW-1185">Reference proteome</keyword>
<dbReference type="KEGG" id="moj:D7D94_13355"/>
<gene>
    <name evidence="3" type="ORF">D7D94_13355</name>
</gene>
<dbReference type="InterPro" id="IPR000086">
    <property type="entry name" value="NUDIX_hydrolase_dom"/>
</dbReference>
<dbReference type="CDD" id="cd07067">
    <property type="entry name" value="HP_PGM_like"/>
    <property type="match status" value="1"/>
</dbReference>
<proteinExistence type="predicted"/>
<dbReference type="EMBL" id="CP032550">
    <property type="protein sequence ID" value="QGU28546.1"/>
    <property type="molecule type" value="Genomic_DNA"/>
</dbReference>
<dbReference type="InterPro" id="IPR029033">
    <property type="entry name" value="His_PPase_superfam"/>
</dbReference>
<organism evidence="3 4">
    <name type="scientific">Microbacterium oryzae</name>
    <dbReference type="NCBI Taxonomy" id="743009"/>
    <lineage>
        <taxon>Bacteria</taxon>
        <taxon>Bacillati</taxon>
        <taxon>Actinomycetota</taxon>
        <taxon>Actinomycetes</taxon>
        <taxon>Micrococcales</taxon>
        <taxon>Microbacteriaceae</taxon>
        <taxon>Microbacterium</taxon>
    </lineage>
</organism>
<evidence type="ECO:0000313" key="4">
    <source>
        <dbReference type="Proteomes" id="UP000422989"/>
    </source>
</evidence>
<dbReference type="Proteomes" id="UP000422989">
    <property type="component" value="Chromosome"/>
</dbReference>
<feature type="domain" description="Nudix hydrolase" evidence="2">
    <location>
        <begin position="6"/>
        <end position="137"/>
    </location>
</feature>
<dbReference type="InterPro" id="IPR013078">
    <property type="entry name" value="His_Pase_superF_clade-1"/>
</dbReference>
<dbReference type="AlphaFoldDB" id="A0A6I6DWJ9"/>
<dbReference type="InterPro" id="IPR015797">
    <property type="entry name" value="NUDIX_hydrolase-like_dom_sf"/>
</dbReference>